<evidence type="ECO:0000313" key="2">
    <source>
        <dbReference type="Proteomes" id="UP001489719"/>
    </source>
</evidence>
<comment type="caution">
    <text evidence="1">The sequence shown here is derived from an EMBL/GenBank/DDBJ whole genome shotgun (WGS) entry which is preliminary data.</text>
</comment>
<accession>A0ACC3TVL2</accession>
<evidence type="ECO:0000313" key="1">
    <source>
        <dbReference type="EMBL" id="KAK9324994.1"/>
    </source>
</evidence>
<dbReference type="Proteomes" id="UP001489719">
    <property type="component" value="Unassembled WGS sequence"/>
</dbReference>
<keyword evidence="2" id="KW-1185">Reference proteome</keyword>
<dbReference type="EMBL" id="MU970044">
    <property type="protein sequence ID" value="KAK9324994.1"/>
    <property type="molecule type" value="Genomic_DNA"/>
</dbReference>
<sequence>MLKFAEADLPSSIWRLGIYDAHCHPTDNYKRLADALDTINISKLTIMATRLDDQVKVHEAAVKYPTRIVPSFGYHPWFTHLLYVSPSPPENKYDHYRMVLFPEPPDDFVDLLPDPVSLASFIEILCKNLETHKHALVGEIGIDRSFRLPKCGKLVSFEESDMDDGSSSSSDEQDDNSTGAKKLSPYRVNHNHQTEILLAQLRVAAKFRRPVSLHGVQAHGVLYEIFSRLWAGHSIPSRRQQRKQKEEQEFVKVDMEDHMDSAPPPFPERICLHSYSGPPDQIKLWTNNRKVPATIYFSFSIVINSRYGEKFKQVLRAVPDDRLLVESDFHMAGKTMESLLAAVVKFVCEVKGWEIEEGVTTLGKNWKRFVYGTDDL</sequence>
<name>A0ACC3TVL2_9ASCO</name>
<proteinExistence type="predicted"/>
<protein>
    <submittedName>
        <fullName evidence="1">Uncharacterized protein</fullName>
    </submittedName>
</protein>
<reference evidence="2" key="1">
    <citation type="journal article" date="2024" name="Front. Bioeng. Biotechnol.">
        <title>Genome-scale model development and genomic sequencing of the oleaginous clade Lipomyces.</title>
        <authorList>
            <person name="Czajka J.J."/>
            <person name="Han Y."/>
            <person name="Kim J."/>
            <person name="Mondo S.J."/>
            <person name="Hofstad B.A."/>
            <person name="Robles A."/>
            <person name="Haridas S."/>
            <person name="Riley R."/>
            <person name="LaButti K."/>
            <person name="Pangilinan J."/>
            <person name="Andreopoulos W."/>
            <person name="Lipzen A."/>
            <person name="Yan J."/>
            <person name="Wang M."/>
            <person name="Ng V."/>
            <person name="Grigoriev I.V."/>
            <person name="Spatafora J.W."/>
            <person name="Magnuson J.K."/>
            <person name="Baker S.E."/>
            <person name="Pomraning K.R."/>
        </authorList>
    </citation>
    <scope>NUCLEOTIDE SEQUENCE [LARGE SCALE GENOMIC DNA]</scope>
    <source>
        <strain evidence="2">CBS 10300</strain>
    </source>
</reference>
<gene>
    <name evidence="1" type="ORF">V1517DRAFT_315714</name>
</gene>
<organism evidence="1 2">
    <name type="scientific">Lipomyces orientalis</name>
    <dbReference type="NCBI Taxonomy" id="1233043"/>
    <lineage>
        <taxon>Eukaryota</taxon>
        <taxon>Fungi</taxon>
        <taxon>Dikarya</taxon>
        <taxon>Ascomycota</taxon>
        <taxon>Saccharomycotina</taxon>
        <taxon>Lipomycetes</taxon>
        <taxon>Lipomycetales</taxon>
        <taxon>Lipomycetaceae</taxon>
        <taxon>Lipomyces</taxon>
    </lineage>
</organism>